<evidence type="ECO:0000256" key="5">
    <source>
        <dbReference type="ARBA" id="ARBA00023136"/>
    </source>
</evidence>
<evidence type="ECO:0000313" key="8">
    <source>
        <dbReference type="Proteomes" id="UP001629953"/>
    </source>
</evidence>
<dbReference type="Pfam" id="PF01810">
    <property type="entry name" value="LysE"/>
    <property type="match status" value="1"/>
</dbReference>
<organism evidence="7 8">
    <name type="scientific">Celerinatantimonas yamalensis</name>
    <dbReference type="NCBI Taxonomy" id="559956"/>
    <lineage>
        <taxon>Bacteria</taxon>
        <taxon>Pseudomonadati</taxon>
        <taxon>Pseudomonadota</taxon>
        <taxon>Gammaproteobacteria</taxon>
        <taxon>Celerinatantimonadaceae</taxon>
        <taxon>Celerinatantimonas</taxon>
    </lineage>
</organism>
<evidence type="ECO:0000256" key="1">
    <source>
        <dbReference type="ARBA" id="ARBA00004651"/>
    </source>
</evidence>
<sequence length="207" mass="22274">MAWGSWLPLAMVCLLGAMSPGPSLAMVIRHTVGGGRRNGLVAAWCHTSGIAVYAALTVFGLATLLVQARSLFALIAMIGGGYLIWLGWGSFRCDQSATTLPITSTQSSLLAAARDGLSISLLNPKILLFFIALFSPFVVQSAHRGWLIATPWVIDGCWYSLVVLLLSQARILDWLRAHQRYLDRFTGLILLGIGGYILLTTISAALS</sequence>
<reference evidence="7 8" key="1">
    <citation type="journal article" date="2013" name="Int. J. Syst. Evol. Microbiol.">
        <title>Celerinatantimonas yamalensis sp. nov., a cold-adapted diazotrophic bacterium from a cold permafrost brine.</title>
        <authorList>
            <person name="Shcherbakova V."/>
            <person name="Chuvilskaya N."/>
            <person name="Rivkina E."/>
            <person name="Demidov N."/>
            <person name="Uchaeva V."/>
            <person name="Suetin S."/>
            <person name="Suzina N."/>
            <person name="Gilichinsky D."/>
        </authorList>
    </citation>
    <scope>NUCLEOTIDE SEQUENCE [LARGE SCALE GENOMIC DNA]</scope>
    <source>
        <strain evidence="7 8">C7</strain>
    </source>
</reference>
<protein>
    <submittedName>
        <fullName evidence="7">LysE family translocator</fullName>
    </submittedName>
</protein>
<evidence type="ECO:0000256" key="3">
    <source>
        <dbReference type="ARBA" id="ARBA00022692"/>
    </source>
</evidence>
<accession>A0ABW9G8Y9</accession>
<feature type="transmembrane region" description="Helical" evidence="6">
    <location>
        <begin position="117"/>
        <end position="139"/>
    </location>
</feature>
<feature type="transmembrane region" description="Helical" evidence="6">
    <location>
        <begin position="185"/>
        <end position="206"/>
    </location>
</feature>
<proteinExistence type="predicted"/>
<gene>
    <name evidence="7" type="ORF">ABUE30_13150</name>
</gene>
<dbReference type="Proteomes" id="UP001629953">
    <property type="component" value="Unassembled WGS sequence"/>
</dbReference>
<dbReference type="PANTHER" id="PTHR30086">
    <property type="entry name" value="ARGININE EXPORTER PROTEIN ARGO"/>
    <property type="match status" value="1"/>
</dbReference>
<evidence type="ECO:0000256" key="4">
    <source>
        <dbReference type="ARBA" id="ARBA00022989"/>
    </source>
</evidence>
<keyword evidence="3 6" id="KW-0812">Transmembrane</keyword>
<keyword evidence="8" id="KW-1185">Reference proteome</keyword>
<name>A0ABW9G8Y9_9GAMM</name>
<feature type="transmembrane region" description="Helical" evidence="6">
    <location>
        <begin position="71"/>
        <end position="91"/>
    </location>
</feature>
<keyword evidence="5 6" id="KW-0472">Membrane</keyword>
<dbReference type="EMBL" id="JBEQCT010000006">
    <property type="protein sequence ID" value="MFM2485992.1"/>
    <property type="molecule type" value="Genomic_DNA"/>
</dbReference>
<evidence type="ECO:0000256" key="6">
    <source>
        <dbReference type="SAM" id="Phobius"/>
    </source>
</evidence>
<keyword evidence="4 6" id="KW-1133">Transmembrane helix</keyword>
<evidence type="ECO:0000256" key="2">
    <source>
        <dbReference type="ARBA" id="ARBA00022475"/>
    </source>
</evidence>
<dbReference type="RefSeq" id="WP_408624251.1">
    <property type="nucleotide sequence ID" value="NZ_JBEQCT010000006.1"/>
</dbReference>
<dbReference type="InterPro" id="IPR001123">
    <property type="entry name" value="LeuE-type"/>
</dbReference>
<evidence type="ECO:0000313" key="7">
    <source>
        <dbReference type="EMBL" id="MFM2485992.1"/>
    </source>
</evidence>
<dbReference type="PANTHER" id="PTHR30086:SF16">
    <property type="entry name" value="AMINO ACID EFFLUX PERMEASE RHTB FAMILY"/>
    <property type="match status" value="1"/>
</dbReference>
<feature type="transmembrane region" description="Helical" evidence="6">
    <location>
        <begin position="41"/>
        <end position="64"/>
    </location>
</feature>
<keyword evidence="2" id="KW-1003">Cell membrane</keyword>
<comment type="caution">
    <text evidence="7">The sequence shown here is derived from an EMBL/GenBank/DDBJ whole genome shotgun (WGS) entry which is preliminary data.</text>
</comment>
<comment type="subcellular location">
    <subcellularLocation>
        <location evidence="1">Cell membrane</location>
        <topology evidence="1">Multi-pass membrane protein</topology>
    </subcellularLocation>
</comment>
<feature type="transmembrane region" description="Helical" evidence="6">
    <location>
        <begin position="146"/>
        <end position="165"/>
    </location>
</feature>